<accession>A0ABU2A475</accession>
<reference evidence="2 3" key="1">
    <citation type="submission" date="2023-07" db="EMBL/GenBank/DDBJ databases">
        <title>Sorghum-associated microbial communities from plants grown in Nebraska, USA.</title>
        <authorList>
            <person name="Schachtman D."/>
        </authorList>
    </citation>
    <scope>NUCLEOTIDE SEQUENCE [LARGE SCALE GENOMIC DNA]</scope>
    <source>
        <strain evidence="2 3">BE316</strain>
    </source>
</reference>
<keyword evidence="3" id="KW-1185">Reference proteome</keyword>
<evidence type="ECO:0000259" key="1">
    <source>
        <dbReference type="Pfam" id="PF10979"/>
    </source>
</evidence>
<protein>
    <recommendedName>
        <fullName evidence="1">DUF2786 domain-containing protein</fullName>
    </recommendedName>
</protein>
<proteinExistence type="predicted"/>
<evidence type="ECO:0000313" key="2">
    <source>
        <dbReference type="EMBL" id="MDR7331999.1"/>
    </source>
</evidence>
<dbReference type="Pfam" id="PF10979">
    <property type="entry name" value="DUF2786"/>
    <property type="match status" value="1"/>
</dbReference>
<comment type="caution">
    <text evidence="2">The sequence shown here is derived from an EMBL/GenBank/DDBJ whole genome shotgun (WGS) entry which is preliminary data.</text>
</comment>
<gene>
    <name evidence="2" type="ORF">J2X21_001125</name>
</gene>
<feature type="domain" description="DUF2786" evidence="1">
    <location>
        <begin position="13"/>
        <end position="52"/>
    </location>
</feature>
<dbReference type="InterPro" id="IPR024498">
    <property type="entry name" value="DUF2786"/>
</dbReference>
<sequence>MTGGTVLDAVQRRALAKVQKCLNLAADARGDATTRETAWRQAQVLIEKHGLQLERLEAAPPAAPAGPPPTSSPLWAGYWAARTTAEALAAGVRSPVLCRNGWCVPG</sequence>
<evidence type="ECO:0000313" key="3">
    <source>
        <dbReference type="Proteomes" id="UP001180825"/>
    </source>
</evidence>
<name>A0ABU2A475_9BURK</name>
<dbReference type="Proteomes" id="UP001180825">
    <property type="component" value="Unassembled WGS sequence"/>
</dbReference>
<organism evidence="2 3">
    <name type="scientific">Roseateles asaccharophilus</name>
    <dbReference type="NCBI Taxonomy" id="582607"/>
    <lineage>
        <taxon>Bacteria</taxon>
        <taxon>Pseudomonadati</taxon>
        <taxon>Pseudomonadota</taxon>
        <taxon>Betaproteobacteria</taxon>
        <taxon>Burkholderiales</taxon>
        <taxon>Sphaerotilaceae</taxon>
        <taxon>Roseateles</taxon>
    </lineage>
</organism>
<dbReference type="EMBL" id="JAVDXV010000002">
    <property type="protein sequence ID" value="MDR7331999.1"/>
    <property type="molecule type" value="Genomic_DNA"/>
</dbReference>